<dbReference type="InterPro" id="IPR050498">
    <property type="entry name" value="Ycf3"/>
</dbReference>
<dbReference type="PANTHER" id="PTHR44858">
    <property type="entry name" value="TETRATRICOPEPTIDE REPEAT PROTEIN 6"/>
    <property type="match status" value="1"/>
</dbReference>
<dbReference type="GO" id="GO:0003899">
    <property type="term" value="F:DNA-directed RNA polymerase activity"/>
    <property type="evidence" value="ECO:0007669"/>
    <property type="project" value="InterPro"/>
</dbReference>
<dbReference type="Pfam" id="PF03118">
    <property type="entry name" value="RNA_pol_A_CTD"/>
    <property type="match status" value="2"/>
</dbReference>
<dbReference type="GO" id="GO:0006351">
    <property type="term" value="P:DNA-templated transcription"/>
    <property type="evidence" value="ECO:0007669"/>
    <property type="project" value="InterPro"/>
</dbReference>
<dbReference type="GO" id="GO:0003677">
    <property type="term" value="F:DNA binding"/>
    <property type="evidence" value="ECO:0007669"/>
    <property type="project" value="InterPro"/>
</dbReference>
<evidence type="ECO:0000259" key="3">
    <source>
        <dbReference type="Pfam" id="PF03118"/>
    </source>
</evidence>
<reference evidence="4" key="1">
    <citation type="submission" date="2018-06" db="EMBL/GenBank/DDBJ databases">
        <authorList>
            <person name="Zhirakovskaya E."/>
        </authorList>
    </citation>
    <scope>NUCLEOTIDE SEQUENCE</scope>
</reference>
<sequence length="312" mass="35059">MSNDPLDMMIGVESAKRDAEAALTHAQAAREAEERGEHELVLEEYSKAVAADPTNAAVMFRFAFLLDMAGQDDEAIALYERVCEFKPAPINALMNAAVLYEDRGEYVKAERCLRQILETNPTHARAVLFMKDVQASREMVIEEEQDRDIFKRKALLDTPVTDFELTVRARTCLKKMNIRTLGDLLRITEVELMSYKNFGESSLIEIKRMLTMKGLRLGQGLEDAHRAARRAIMEQLRGSGNEALLAKPVTDMNLSVRARRALQLLNIQTIGDLASHTEAELMGVKNFGATSLVEVREKLHENGLSLRILDPE</sequence>
<feature type="domain" description="RNA polymerase alpha subunit C-terminal" evidence="3">
    <location>
        <begin position="241"/>
        <end position="301"/>
    </location>
</feature>
<dbReference type="Pfam" id="PF13174">
    <property type="entry name" value="TPR_6"/>
    <property type="match status" value="1"/>
</dbReference>
<name>A0A3B1E1E4_9ZZZZ</name>
<dbReference type="PROSITE" id="PS50005">
    <property type="entry name" value="TPR"/>
    <property type="match status" value="1"/>
</dbReference>
<dbReference type="Pfam" id="PF13431">
    <property type="entry name" value="TPR_17"/>
    <property type="match status" value="1"/>
</dbReference>
<keyword evidence="1" id="KW-0677">Repeat</keyword>
<protein>
    <recommendedName>
        <fullName evidence="3">RNA polymerase alpha subunit C-terminal domain-containing protein</fullName>
    </recommendedName>
</protein>
<accession>A0A3B1E1E4</accession>
<keyword evidence="2" id="KW-0802">TPR repeat</keyword>
<dbReference type="InterPro" id="IPR011990">
    <property type="entry name" value="TPR-like_helical_dom_sf"/>
</dbReference>
<evidence type="ECO:0000256" key="1">
    <source>
        <dbReference type="ARBA" id="ARBA00022737"/>
    </source>
</evidence>
<dbReference type="SUPFAM" id="SSF48452">
    <property type="entry name" value="TPR-like"/>
    <property type="match status" value="1"/>
</dbReference>
<dbReference type="InterPro" id="IPR011260">
    <property type="entry name" value="RNAP_asu_C"/>
</dbReference>
<evidence type="ECO:0000313" key="4">
    <source>
        <dbReference type="EMBL" id="VAX42804.1"/>
    </source>
</evidence>
<dbReference type="InterPro" id="IPR019734">
    <property type="entry name" value="TPR_rpt"/>
</dbReference>
<dbReference type="EMBL" id="UOGK01000754">
    <property type="protein sequence ID" value="VAX42804.1"/>
    <property type="molecule type" value="Genomic_DNA"/>
</dbReference>
<organism evidence="4">
    <name type="scientific">hydrothermal vent metagenome</name>
    <dbReference type="NCBI Taxonomy" id="652676"/>
    <lineage>
        <taxon>unclassified sequences</taxon>
        <taxon>metagenomes</taxon>
        <taxon>ecological metagenomes</taxon>
    </lineage>
</organism>
<dbReference type="Gene3D" id="1.10.150.20">
    <property type="entry name" value="5' to 3' exonuclease, C-terminal subdomain"/>
    <property type="match status" value="2"/>
</dbReference>
<dbReference type="Gene3D" id="1.25.40.10">
    <property type="entry name" value="Tetratricopeptide repeat domain"/>
    <property type="match status" value="1"/>
</dbReference>
<dbReference type="SUPFAM" id="SSF47789">
    <property type="entry name" value="C-terminal domain of RNA polymerase alpha subunit"/>
    <property type="match status" value="2"/>
</dbReference>
<proteinExistence type="predicted"/>
<feature type="domain" description="RNA polymerase alpha subunit C-terminal" evidence="3">
    <location>
        <begin position="152"/>
        <end position="211"/>
    </location>
</feature>
<gene>
    <name evidence="4" type="ORF">MNBD_PLANCTO03-1471</name>
</gene>
<dbReference type="AlphaFoldDB" id="A0A3B1E1E4"/>
<evidence type="ECO:0000256" key="2">
    <source>
        <dbReference type="ARBA" id="ARBA00022803"/>
    </source>
</evidence>
<dbReference type="SMART" id="SM00028">
    <property type="entry name" value="TPR"/>
    <property type="match status" value="3"/>
</dbReference>
<dbReference type="PANTHER" id="PTHR44858:SF1">
    <property type="entry name" value="UDP-N-ACETYLGLUCOSAMINE--PEPTIDE N-ACETYLGLUCOSAMINYLTRANSFERASE SPINDLY-RELATED"/>
    <property type="match status" value="1"/>
</dbReference>